<feature type="transmembrane region" description="Helical" evidence="1">
    <location>
        <begin position="12"/>
        <end position="37"/>
    </location>
</feature>
<protein>
    <submittedName>
        <fullName evidence="2">Uncharacterized protein</fullName>
    </submittedName>
</protein>
<name>A0A4R3XYJ3_9PROT</name>
<sequence length="307" mass="34690">MRLLKNAFHQSLPRLLIIYIALVCFISLLFPLIYSIVFPNTGAELVRLFQNAITAGFNMDNFKQALPGVLRDKTTLVAFIMLVLHAFAIIVLNMVFPAVIVAKFIRPNVDIRISSGATYNPQYGLTKSPHVLFRIINANPFDLYAITLRAFLTIHDENTEDKSKEMIYYFPVKKMDPQEIPVLKSHSPWVVAIPVDEKFENSIIQDYELAITQNSGSHKGLRKVELLISGNEINSGSTFMTAVSINLEKEGKDGIICGRFESLPAILKKLDLNKINIRIPTENDTQEETCHTCTYFHNCKFLPLANV</sequence>
<keyword evidence="1" id="KW-0472">Membrane</keyword>
<evidence type="ECO:0000313" key="2">
    <source>
        <dbReference type="EMBL" id="TCV84152.1"/>
    </source>
</evidence>
<feature type="transmembrane region" description="Helical" evidence="1">
    <location>
        <begin position="76"/>
        <end position="102"/>
    </location>
</feature>
<dbReference type="Proteomes" id="UP000295367">
    <property type="component" value="Unassembled WGS sequence"/>
</dbReference>
<dbReference type="AlphaFoldDB" id="A0A4R3XYJ3"/>
<reference evidence="2 3" key="1">
    <citation type="submission" date="2019-03" db="EMBL/GenBank/DDBJ databases">
        <title>Genomic Encyclopedia of Type Strains, Phase IV (KMG-IV): sequencing the most valuable type-strain genomes for metagenomic binning, comparative biology and taxonomic classification.</title>
        <authorList>
            <person name="Goeker M."/>
        </authorList>
    </citation>
    <scope>NUCLEOTIDE SEQUENCE [LARGE SCALE GENOMIC DNA]</scope>
    <source>
        <strain evidence="2 3">DSM 100309</strain>
    </source>
</reference>
<gene>
    <name evidence="2" type="ORF">EDC63_11388</name>
</gene>
<proteinExistence type="predicted"/>
<keyword evidence="3" id="KW-1185">Reference proteome</keyword>
<comment type="caution">
    <text evidence="2">The sequence shown here is derived from an EMBL/GenBank/DDBJ whole genome shotgun (WGS) entry which is preliminary data.</text>
</comment>
<keyword evidence="1" id="KW-0812">Transmembrane</keyword>
<dbReference type="EMBL" id="SMCO01000013">
    <property type="protein sequence ID" value="TCV84152.1"/>
    <property type="molecule type" value="Genomic_DNA"/>
</dbReference>
<evidence type="ECO:0000313" key="3">
    <source>
        <dbReference type="Proteomes" id="UP000295367"/>
    </source>
</evidence>
<evidence type="ECO:0000256" key="1">
    <source>
        <dbReference type="SAM" id="Phobius"/>
    </source>
</evidence>
<organism evidence="2 3">
    <name type="scientific">Sulfurirhabdus autotrophica</name>
    <dbReference type="NCBI Taxonomy" id="1706046"/>
    <lineage>
        <taxon>Bacteria</taxon>
        <taxon>Pseudomonadati</taxon>
        <taxon>Pseudomonadota</taxon>
        <taxon>Betaproteobacteria</taxon>
        <taxon>Nitrosomonadales</taxon>
        <taxon>Sulfuricellaceae</taxon>
        <taxon>Sulfurirhabdus</taxon>
    </lineage>
</organism>
<accession>A0A4R3XYJ3</accession>
<keyword evidence="1" id="KW-1133">Transmembrane helix</keyword>